<reference evidence="2 3" key="1">
    <citation type="journal article" date="2008" name="Nature">
        <title>The Trichoplax genome and the nature of placozoans.</title>
        <authorList>
            <person name="Srivastava M."/>
            <person name="Begovic E."/>
            <person name="Chapman J."/>
            <person name="Putnam N.H."/>
            <person name="Hellsten U."/>
            <person name="Kawashima T."/>
            <person name="Kuo A."/>
            <person name="Mitros T."/>
            <person name="Salamov A."/>
            <person name="Carpenter M.L."/>
            <person name="Signorovitch A.Y."/>
            <person name="Moreno M.A."/>
            <person name="Kamm K."/>
            <person name="Grimwood J."/>
            <person name="Schmutz J."/>
            <person name="Shapiro H."/>
            <person name="Grigoriev I.V."/>
            <person name="Buss L.W."/>
            <person name="Schierwater B."/>
            <person name="Dellaporta S.L."/>
            <person name="Rokhsar D.S."/>
        </authorList>
    </citation>
    <scope>NUCLEOTIDE SEQUENCE [LARGE SCALE GENOMIC DNA]</scope>
    <source>
        <strain evidence="2 3">Grell-BS-1999</strain>
    </source>
</reference>
<dbReference type="InParanoid" id="B3SBJ4"/>
<organism evidence="2 3">
    <name type="scientific">Trichoplax adhaerens</name>
    <name type="common">Trichoplax reptans</name>
    <dbReference type="NCBI Taxonomy" id="10228"/>
    <lineage>
        <taxon>Eukaryota</taxon>
        <taxon>Metazoa</taxon>
        <taxon>Placozoa</taxon>
        <taxon>Uniplacotomia</taxon>
        <taxon>Trichoplacea</taxon>
        <taxon>Trichoplacidae</taxon>
        <taxon>Trichoplax</taxon>
    </lineage>
</organism>
<accession>B3SBJ4</accession>
<evidence type="ECO:0000313" key="3">
    <source>
        <dbReference type="Proteomes" id="UP000009022"/>
    </source>
</evidence>
<dbReference type="EMBL" id="DS985265">
    <property type="protein sequence ID" value="EDV19865.1"/>
    <property type="molecule type" value="Genomic_DNA"/>
</dbReference>
<dbReference type="PhylomeDB" id="B3SBJ4"/>
<gene>
    <name evidence="2" type="ORF">TRIADDRAFT_61637</name>
</gene>
<dbReference type="RefSeq" id="XP_002117607.1">
    <property type="nucleotide sequence ID" value="XM_002117571.1"/>
</dbReference>
<evidence type="ECO:0000313" key="2">
    <source>
        <dbReference type="EMBL" id="EDV19865.1"/>
    </source>
</evidence>
<sequence length="322" mass="35875">MANFSRSYITIFFLFTCIGFSLGITPDAVWRSMCYHRCIAKQVIKGEKPGCTKPITQECYEPCFRPCNTSYSGKNFCKDFTCRSFTSNQGAICLSSCEFVHNVISMNLPYNQSFVDPLFANPHWNTEENLLSSLCNSNNAGAMKYIVKNLVIGNEPFRTKSNNEICTCSAKNSLTLPPNVGQYVVPPLKSSVDYKSGHLVLQVKFKPKGEWQELRYFLKNLNDDSGAVVSYCNITKSNVATAILHQPKDQIRYNIQQNNNGIEFMVLVVPSIPNLDTTLSLAKLTPAALEYLNPTTATAPTGNVSESDYATSGSKYYNLNDV</sequence>
<dbReference type="CTD" id="6758820"/>
<feature type="chain" id="PRO_5002797594" evidence="1">
    <location>
        <begin position="24"/>
        <end position="322"/>
    </location>
</feature>
<keyword evidence="3" id="KW-1185">Reference proteome</keyword>
<dbReference type="KEGG" id="tad:TRIADDRAFT_61637"/>
<name>B3SBJ4_TRIAD</name>
<proteinExistence type="predicted"/>
<keyword evidence="1" id="KW-0732">Signal</keyword>
<dbReference type="AlphaFoldDB" id="B3SBJ4"/>
<dbReference type="GeneID" id="6758820"/>
<feature type="signal peptide" evidence="1">
    <location>
        <begin position="1"/>
        <end position="23"/>
    </location>
</feature>
<dbReference type="Proteomes" id="UP000009022">
    <property type="component" value="Unassembled WGS sequence"/>
</dbReference>
<protein>
    <submittedName>
        <fullName evidence="2">Uncharacterized protein</fullName>
    </submittedName>
</protein>
<evidence type="ECO:0000256" key="1">
    <source>
        <dbReference type="SAM" id="SignalP"/>
    </source>
</evidence>
<dbReference type="HOGENOM" id="CLU_864162_0_0_1"/>